<comment type="caution">
    <text evidence="2">The sequence shown here is derived from an EMBL/GenBank/DDBJ whole genome shotgun (WGS) entry which is preliminary data.</text>
</comment>
<evidence type="ECO:0000313" key="2">
    <source>
        <dbReference type="EMBL" id="CAK0838401.1"/>
    </source>
</evidence>
<feature type="chain" id="PRO_5047435113" description="Secreted protein" evidence="1">
    <location>
        <begin position="29"/>
        <end position="101"/>
    </location>
</feature>
<dbReference type="EMBL" id="CAUYUJ010014221">
    <property type="protein sequence ID" value="CAK0838401.1"/>
    <property type="molecule type" value="Genomic_DNA"/>
</dbReference>
<name>A0ABN9T0E5_9DINO</name>
<organism evidence="2 3">
    <name type="scientific">Prorocentrum cordatum</name>
    <dbReference type="NCBI Taxonomy" id="2364126"/>
    <lineage>
        <taxon>Eukaryota</taxon>
        <taxon>Sar</taxon>
        <taxon>Alveolata</taxon>
        <taxon>Dinophyceae</taxon>
        <taxon>Prorocentrales</taxon>
        <taxon>Prorocentraceae</taxon>
        <taxon>Prorocentrum</taxon>
    </lineage>
</organism>
<keyword evidence="1" id="KW-0732">Signal</keyword>
<keyword evidence="3" id="KW-1185">Reference proteome</keyword>
<dbReference type="Proteomes" id="UP001189429">
    <property type="component" value="Unassembled WGS sequence"/>
</dbReference>
<evidence type="ECO:0000313" key="3">
    <source>
        <dbReference type="Proteomes" id="UP001189429"/>
    </source>
</evidence>
<reference evidence="2" key="1">
    <citation type="submission" date="2023-10" db="EMBL/GenBank/DDBJ databases">
        <authorList>
            <person name="Chen Y."/>
            <person name="Shah S."/>
            <person name="Dougan E. K."/>
            <person name="Thang M."/>
            <person name="Chan C."/>
        </authorList>
    </citation>
    <scope>NUCLEOTIDE SEQUENCE [LARGE SCALE GENOMIC DNA]</scope>
</reference>
<sequence length="101" mass="11044">MHAAPAGPRQHAPVDALLLAVFLARTRAAALRGTALVVFQVRGLRFEGHLGALTWPLDLRQQRRAALHKFDDVLIESWLLPLVSCCVPHVTTCTPWAANSS</sequence>
<proteinExistence type="predicted"/>
<feature type="signal peptide" evidence="1">
    <location>
        <begin position="1"/>
        <end position="28"/>
    </location>
</feature>
<evidence type="ECO:0000256" key="1">
    <source>
        <dbReference type="SAM" id="SignalP"/>
    </source>
</evidence>
<gene>
    <name evidence="2" type="ORF">PCOR1329_LOCUS34355</name>
</gene>
<protein>
    <recommendedName>
        <fullName evidence="4">Secreted protein</fullName>
    </recommendedName>
</protein>
<accession>A0ABN9T0E5</accession>
<evidence type="ECO:0008006" key="4">
    <source>
        <dbReference type="Google" id="ProtNLM"/>
    </source>
</evidence>